<evidence type="ECO:0000313" key="1">
    <source>
        <dbReference type="EMBL" id="KAI5677621.1"/>
    </source>
</evidence>
<evidence type="ECO:0000313" key="2">
    <source>
        <dbReference type="Proteomes" id="UP001060085"/>
    </source>
</evidence>
<comment type="caution">
    <text evidence="1">The sequence shown here is derived from an EMBL/GenBank/DDBJ whole genome shotgun (WGS) entry which is preliminary data.</text>
</comment>
<reference evidence="2" key="1">
    <citation type="journal article" date="2023" name="Nat. Plants">
        <title>Single-cell RNA sequencing provides a high-resolution roadmap for understanding the multicellular compartmentation of specialized metabolism.</title>
        <authorList>
            <person name="Sun S."/>
            <person name="Shen X."/>
            <person name="Li Y."/>
            <person name="Li Y."/>
            <person name="Wang S."/>
            <person name="Li R."/>
            <person name="Zhang H."/>
            <person name="Shen G."/>
            <person name="Guo B."/>
            <person name="Wei J."/>
            <person name="Xu J."/>
            <person name="St-Pierre B."/>
            <person name="Chen S."/>
            <person name="Sun C."/>
        </authorList>
    </citation>
    <scope>NUCLEOTIDE SEQUENCE [LARGE SCALE GENOMIC DNA]</scope>
</reference>
<proteinExistence type="predicted"/>
<protein>
    <submittedName>
        <fullName evidence="1">Uncharacterized protein</fullName>
    </submittedName>
</protein>
<accession>A0ACC0BYJ3</accession>
<name>A0ACC0BYJ3_CATRO</name>
<dbReference type="EMBL" id="CM044702">
    <property type="protein sequence ID" value="KAI5677621.1"/>
    <property type="molecule type" value="Genomic_DNA"/>
</dbReference>
<keyword evidence="2" id="KW-1185">Reference proteome</keyword>
<dbReference type="Proteomes" id="UP001060085">
    <property type="component" value="Linkage Group LG02"/>
</dbReference>
<gene>
    <name evidence="1" type="ORF">M9H77_08571</name>
</gene>
<sequence length="120" mass="14288">MKPERFQIWKEHTDSRLRSNNTASCHFYRLEIELVARFLCLTGSPSEFRTNHSHKKGLNSHSRSLILRQTKHAVRQVSTSSSKQATKWHKRSYREPNQPRNGYEGEERKERLLQKLGWQI</sequence>
<organism evidence="1 2">
    <name type="scientific">Catharanthus roseus</name>
    <name type="common">Madagascar periwinkle</name>
    <name type="synonym">Vinca rosea</name>
    <dbReference type="NCBI Taxonomy" id="4058"/>
    <lineage>
        <taxon>Eukaryota</taxon>
        <taxon>Viridiplantae</taxon>
        <taxon>Streptophyta</taxon>
        <taxon>Embryophyta</taxon>
        <taxon>Tracheophyta</taxon>
        <taxon>Spermatophyta</taxon>
        <taxon>Magnoliopsida</taxon>
        <taxon>eudicotyledons</taxon>
        <taxon>Gunneridae</taxon>
        <taxon>Pentapetalae</taxon>
        <taxon>asterids</taxon>
        <taxon>lamiids</taxon>
        <taxon>Gentianales</taxon>
        <taxon>Apocynaceae</taxon>
        <taxon>Rauvolfioideae</taxon>
        <taxon>Vinceae</taxon>
        <taxon>Catharanthinae</taxon>
        <taxon>Catharanthus</taxon>
    </lineage>
</organism>